<accession>A0A8C3FQT0</accession>
<comment type="subcellular location">
    <subcellularLocation>
        <location evidence="1">Membrane</location>
    </subcellularLocation>
</comment>
<feature type="transmembrane region" description="Helical" evidence="6">
    <location>
        <begin position="114"/>
        <end position="139"/>
    </location>
</feature>
<dbReference type="InterPro" id="IPR051423">
    <property type="entry name" value="CD225/Dispanin"/>
</dbReference>
<evidence type="ECO:0000313" key="7">
    <source>
        <dbReference type="Ensembl" id="ENSCPBP00000012418.1"/>
    </source>
</evidence>
<dbReference type="PANTHER" id="PTHR14948">
    <property type="entry name" value="NG5"/>
    <property type="match status" value="1"/>
</dbReference>
<protein>
    <submittedName>
        <fullName evidence="7">Uncharacterized protein</fullName>
    </submittedName>
</protein>
<evidence type="ECO:0000256" key="6">
    <source>
        <dbReference type="SAM" id="Phobius"/>
    </source>
</evidence>
<evidence type="ECO:0000256" key="3">
    <source>
        <dbReference type="ARBA" id="ARBA00022692"/>
    </source>
</evidence>
<dbReference type="Pfam" id="PF04505">
    <property type="entry name" value="CD225"/>
    <property type="match status" value="1"/>
</dbReference>
<dbReference type="InterPro" id="IPR007593">
    <property type="entry name" value="CD225/Dispanin_fam"/>
</dbReference>
<reference evidence="7" key="1">
    <citation type="submission" date="2025-08" db="UniProtKB">
        <authorList>
            <consortium name="Ensembl"/>
        </authorList>
    </citation>
    <scope>IDENTIFICATION</scope>
</reference>
<dbReference type="GeneTree" id="ENSGT01150000287073"/>
<dbReference type="GO" id="GO:0016020">
    <property type="term" value="C:membrane"/>
    <property type="evidence" value="ECO:0007669"/>
    <property type="project" value="UniProtKB-SubCell"/>
</dbReference>
<organism evidence="7 8">
    <name type="scientific">Chrysemys picta bellii</name>
    <name type="common">Western painted turtle</name>
    <name type="synonym">Emys bellii</name>
    <dbReference type="NCBI Taxonomy" id="8478"/>
    <lineage>
        <taxon>Eukaryota</taxon>
        <taxon>Metazoa</taxon>
        <taxon>Chordata</taxon>
        <taxon>Craniata</taxon>
        <taxon>Vertebrata</taxon>
        <taxon>Euteleostomi</taxon>
        <taxon>Archelosauria</taxon>
        <taxon>Testudinata</taxon>
        <taxon>Testudines</taxon>
        <taxon>Cryptodira</taxon>
        <taxon>Durocryptodira</taxon>
        <taxon>Testudinoidea</taxon>
        <taxon>Emydidae</taxon>
        <taxon>Chrysemys</taxon>
    </lineage>
</organism>
<dbReference type="PANTHER" id="PTHR14948:SF46">
    <property type="entry name" value="DISPANIN SUBFAMILY A MEMBER 2B-LIKE-RELATED"/>
    <property type="match status" value="1"/>
</dbReference>
<feature type="transmembrane region" description="Helical" evidence="6">
    <location>
        <begin position="70"/>
        <end position="94"/>
    </location>
</feature>
<keyword evidence="5 6" id="KW-0472">Membrane</keyword>
<keyword evidence="8" id="KW-1185">Reference proteome</keyword>
<evidence type="ECO:0000256" key="4">
    <source>
        <dbReference type="ARBA" id="ARBA00022989"/>
    </source>
</evidence>
<proteinExistence type="inferred from homology"/>
<reference evidence="7" key="2">
    <citation type="submission" date="2025-09" db="UniProtKB">
        <authorList>
            <consortium name="Ensembl"/>
        </authorList>
    </citation>
    <scope>IDENTIFICATION</scope>
</reference>
<name>A0A8C3FQT0_CHRPI</name>
<keyword evidence="3 6" id="KW-0812">Transmembrane</keyword>
<comment type="similarity">
    <text evidence="2">Belongs to the CD225/Dispanin family.</text>
</comment>
<evidence type="ECO:0000256" key="2">
    <source>
        <dbReference type="ARBA" id="ARBA00006843"/>
    </source>
</evidence>
<evidence type="ECO:0000256" key="5">
    <source>
        <dbReference type="ARBA" id="ARBA00023136"/>
    </source>
</evidence>
<dbReference type="Ensembl" id="ENSCPBT00000014791.1">
    <property type="protein sequence ID" value="ENSCPBP00000012418.1"/>
    <property type="gene ID" value="ENSCPBG00000009369.1"/>
</dbReference>
<dbReference type="AlphaFoldDB" id="A0A8C3FQT0"/>
<keyword evidence="4 6" id="KW-1133">Transmembrane helix</keyword>
<evidence type="ECO:0000256" key="1">
    <source>
        <dbReference type="ARBA" id="ARBA00004370"/>
    </source>
</evidence>
<sequence>MGLGKESVNHARKCMLCSAVFPLVTPPSPLQDLTEEAVLLFFKAFLASAIENLNRKLLKMETTQRNVPTYLALSIFNLLCCCLPLGIAALIYSLRVENAAGTGDMERASQASRTARILNIIGIVIGVIFLIIIIVVVVVGRTAK</sequence>
<evidence type="ECO:0000313" key="8">
    <source>
        <dbReference type="Proteomes" id="UP000694380"/>
    </source>
</evidence>
<dbReference type="Proteomes" id="UP000694380">
    <property type="component" value="Unplaced"/>
</dbReference>